<name>A0ABN7AUA4_9HEMI</name>
<organism evidence="1 2">
    <name type="scientific">Nesidiocoris tenuis</name>
    <dbReference type="NCBI Taxonomy" id="355587"/>
    <lineage>
        <taxon>Eukaryota</taxon>
        <taxon>Metazoa</taxon>
        <taxon>Ecdysozoa</taxon>
        <taxon>Arthropoda</taxon>
        <taxon>Hexapoda</taxon>
        <taxon>Insecta</taxon>
        <taxon>Pterygota</taxon>
        <taxon>Neoptera</taxon>
        <taxon>Paraneoptera</taxon>
        <taxon>Hemiptera</taxon>
        <taxon>Heteroptera</taxon>
        <taxon>Panheteroptera</taxon>
        <taxon>Cimicomorpha</taxon>
        <taxon>Miridae</taxon>
        <taxon>Dicyphina</taxon>
        <taxon>Nesidiocoris</taxon>
    </lineage>
</organism>
<dbReference type="EMBL" id="AP028914">
    <property type="protein sequence ID" value="BES95613.1"/>
    <property type="molecule type" value="Genomic_DNA"/>
</dbReference>
<dbReference type="Proteomes" id="UP001307889">
    <property type="component" value="Chromosome 6"/>
</dbReference>
<reference evidence="1 2" key="1">
    <citation type="submission" date="2023-09" db="EMBL/GenBank/DDBJ databases">
        <title>Nesidiocoris tenuis whole genome shotgun sequence.</title>
        <authorList>
            <person name="Shibata T."/>
            <person name="Shimoda M."/>
            <person name="Kobayashi T."/>
            <person name="Uehara T."/>
        </authorList>
    </citation>
    <scope>NUCLEOTIDE SEQUENCE [LARGE SCALE GENOMIC DNA]</scope>
    <source>
        <strain evidence="1 2">Japan</strain>
    </source>
</reference>
<evidence type="ECO:0000313" key="1">
    <source>
        <dbReference type="EMBL" id="BES95613.1"/>
    </source>
</evidence>
<keyword evidence="2" id="KW-1185">Reference proteome</keyword>
<sequence length="92" mass="9769">MTIPASGPSGLIAFMVSYSKLRSLMRYVISAIAGGSEFPAVDFDTIPYFPAVSSLICFTSPNFSPPGDSVPMINGDVQFYTAAVSNCMSSDR</sequence>
<gene>
    <name evidence="1" type="ORF">NTJ_08422</name>
</gene>
<proteinExistence type="predicted"/>
<accession>A0ABN7AUA4</accession>
<evidence type="ECO:0000313" key="2">
    <source>
        <dbReference type="Proteomes" id="UP001307889"/>
    </source>
</evidence>
<protein>
    <submittedName>
        <fullName evidence="1">Uncharacterized protein</fullName>
    </submittedName>
</protein>